<dbReference type="EMBL" id="JAKJPO010000016">
    <property type="protein sequence ID" value="MCF7223421.1"/>
    <property type="molecule type" value="Genomic_DNA"/>
</dbReference>
<proteinExistence type="predicted"/>
<accession>A0ABS9HXZ0</accession>
<evidence type="ECO:0000313" key="2">
    <source>
        <dbReference type="Proteomes" id="UP001430796"/>
    </source>
</evidence>
<keyword evidence="2" id="KW-1185">Reference proteome</keyword>
<reference evidence="1" key="2">
    <citation type="submission" date="2022-01" db="EMBL/GenBank/DDBJ databases">
        <authorList>
            <person name="Zhou L.Y."/>
        </authorList>
    </citation>
    <scope>NUCLEOTIDE SEQUENCE</scope>
    <source>
        <strain evidence="1">TLK-CK17</strain>
    </source>
</reference>
<evidence type="ECO:0000313" key="1">
    <source>
        <dbReference type="EMBL" id="MCF7223421.1"/>
    </source>
</evidence>
<dbReference type="Proteomes" id="UP001430796">
    <property type="component" value="Unassembled WGS sequence"/>
</dbReference>
<sequence length="70" mass="7727">MATTMYFDKVVKDQGGELSFEIGLGRSSFYPEDSIYLTIDGKTVIMDLATAKEFVNAVASVGRYHGLLEE</sequence>
<reference evidence="1" key="1">
    <citation type="submission" date="2022-01" db="EMBL/GenBank/DDBJ databases">
        <title>Lysobacter chinensis sp. nov., a bacterium isolated from cow dung compost.</title>
        <authorList>
            <person name="Liu Y."/>
        </authorList>
    </citation>
    <scope>NUCLEOTIDE SEQUENCE</scope>
    <source>
        <strain evidence="1">TLK-CK17</strain>
    </source>
</reference>
<name>A0ABS9HXZ0_9GAMM</name>
<comment type="caution">
    <text evidence="1">The sequence shown here is derived from an EMBL/GenBank/DDBJ whole genome shotgun (WGS) entry which is preliminary data.</text>
</comment>
<organism evidence="1 2">
    <name type="scientific">Marilutibacter chinensis</name>
    <dbReference type="NCBI Taxonomy" id="2912247"/>
    <lineage>
        <taxon>Bacteria</taxon>
        <taxon>Pseudomonadati</taxon>
        <taxon>Pseudomonadota</taxon>
        <taxon>Gammaproteobacteria</taxon>
        <taxon>Lysobacterales</taxon>
        <taxon>Lysobacteraceae</taxon>
        <taxon>Marilutibacter</taxon>
    </lineage>
</organism>
<dbReference type="RefSeq" id="WP_237056437.1">
    <property type="nucleotide sequence ID" value="NZ_JAKJPO010000016.1"/>
</dbReference>
<gene>
    <name evidence="1" type="ORF">L3V18_16740</name>
</gene>
<protein>
    <submittedName>
        <fullName evidence="1">Uncharacterized protein</fullName>
    </submittedName>
</protein>